<dbReference type="PRINTS" id="PR00107">
    <property type="entry name" value="PHOSPHOCPHPR"/>
</dbReference>
<dbReference type="CDD" id="cd00367">
    <property type="entry name" value="PTS-HPr_like"/>
    <property type="match status" value="1"/>
</dbReference>
<dbReference type="InterPro" id="IPR050399">
    <property type="entry name" value="HPr"/>
</dbReference>
<dbReference type="AlphaFoldDB" id="C5J5Z4"/>
<dbReference type="eggNOG" id="COG1925">
    <property type="taxonomic scope" value="Bacteria"/>
</dbReference>
<protein>
    <recommendedName>
        <fullName evidence="2">Phosphocarrier protein HPr</fullName>
    </recommendedName>
    <alternativeName>
        <fullName evidence="5">Histidine-containing protein</fullName>
    </alternativeName>
</protein>
<dbReference type="SUPFAM" id="SSF55594">
    <property type="entry name" value="HPr-like"/>
    <property type="match status" value="1"/>
</dbReference>
<keyword evidence="4" id="KW-0762">Sugar transport</keyword>
<feature type="domain" description="HPr" evidence="6">
    <location>
        <begin position="1"/>
        <end position="92"/>
    </location>
</feature>
<sequence length="92" mass="10007">MISFEAQIIDPIGLHARPAAGISKLALAFTKEFDVKISITSNGKTVNAASTMSIMTLGAKSGQTFKLEVEGQNEEEIFNTIKDYMIKEKLIA</sequence>
<evidence type="ECO:0000256" key="3">
    <source>
        <dbReference type="ARBA" id="ARBA00022448"/>
    </source>
</evidence>
<dbReference type="EMBL" id="FM864216">
    <property type="protein sequence ID" value="CAT04886.1"/>
    <property type="molecule type" value="Genomic_DNA"/>
</dbReference>
<evidence type="ECO:0000313" key="7">
    <source>
        <dbReference type="EMBL" id="CAT04886.1"/>
    </source>
</evidence>
<evidence type="ECO:0000259" key="6">
    <source>
        <dbReference type="PROSITE" id="PS51350"/>
    </source>
</evidence>
<proteinExistence type="predicted"/>
<dbReference type="NCBIfam" id="TIGR01003">
    <property type="entry name" value="PTS_HPr_family"/>
    <property type="match status" value="1"/>
</dbReference>
<dbReference type="InterPro" id="IPR001020">
    <property type="entry name" value="PTS_HPr_His_P_site"/>
</dbReference>
<evidence type="ECO:0000256" key="5">
    <source>
        <dbReference type="ARBA" id="ARBA00033055"/>
    </source>
</evidence>
<evidence type="ECO:0000313" key="8">
    <source>
        <dbReference type="Proteomes" id="UP000001491"/>
    </source>
</evidence>
<dbReference type="PROSITE" id="PS51350">
    <property type="entry name" value="PTS_HPR_DOM"/>
    <property type="match status" value="1"/>
</dbReference>
<dbReference type="PROSITE" id="PS00369">
    <property type="entry name" value="PTS_HPR_HIS"/>
    <property type="match status" value="1"/>
</dbReference>
<reference evidence="8" key="1">
    <citation type="journal article" date="2009" name="BMC Bioinformatics">
        <title>The Mycoplasma conjunctivae genome sequencing, annotation and analysis.</title>
        <authorList>
            <person name="Calderon-Copete S.P."/>
            <person name="Wigger G."/>
            <person name="Wunderlin C."/>
            <person name="Schmidheini T."/>
            <person name="Frey J."/>
            <person name="Quail M.A."/>
            <person name="Falquet L."/>
        </authorList>
    </citation>
    <scope>NUCLEOTIDE SEQUENCE [LARGE SCALE GENOMIC DNA]</scope>
    <source>
        <strain evidence="8">ATCC 25834 / NCTC 10147 / HRC/581</strain>
    </source>
</reference>
<evidence type="ECO:0000256" key="4">
    <source>
        <dbReference type="ARBA" id="ARBA00022597"/>
    </source>
</evidence>
<dbReference type="InterPro" id="IPR035895">
    <property type="entry name" value="HPr-like_sf"/>
</dbReference>
<dbReference type="InterPro" id="IPR000032">
    <property type="entry name" value="HPr-like"/>
</dbReference>
<gene>
    <name evidence="7" type="primary">ptsH</name>
    <name evidence="7" type="ordered locus">MCJ_001940</name>
</gene>
<dbReference type="PANTHER" id="PTHR33705:SF1">
    <property type="entry name" value="PHOSPHOCARRIER PROTEIN HPR"/>
    <property type="match status" value="1"/>
</dbReference>
<keyword evidence="8" id="KW-1185">Reference proteome</keyword>
<dbReference type="HOGENOM" id="CLU_136230_2_0_14"/>
<dbReference type="Pfam" id="PF00381">
    <property type="entry name" value="PTS-HPr"/>
    <property type="match status" value="1"/>
</dbReference>
<evidence type="ECO:0000256" key="1">
    <source>
        <dbReference type="ARBA" id="ARBA00003681"/>
    </source>
</evidence>
<dbReference type="KEGG" id="mco:MCJ_001940"/>
<evidence type="ECO:0000256" key="2">
    <source>
        <dbReference type="ARBA" id="ARBA00020422"/>
    </source>
</evidence>
<organism evidence="7 8">
    <name type="scientific">Mesomycoplasma conjunctivae (strain ATCC 25834 / NCTC 10147 / HRC/581)</name>
    <name type="common">Mycoplasma conjunctivae</name>
    <dbReference type="NCBI Taxonomy" id="572263"/>
    <lineage>
        <taxon>Bacteria</taxon>
        <taxon>Bacillati</taxon>
        <taxon>Mycoplasmatota</taxon>
        <taxon>Mycoplasmoidales</taxon>
        <taxon>Metamycoplasmataceae</taxon>
        <taxon>Mesomycoplasma</taxon>
    </lineage>
</organism>
<dbReference type="PANTHER" id="PTHR33705">
    <property type="entry name" value="PHOSPHOCARRIER PROTEIN HPR"/>
    <property type="match status" value="1"/>
</dbReference>
<name>C5J5Z4_MESCH</name>
<comment type="function">
    <text evidence="1">General (non sugar-specific) component of the phosphoenolpyruvate-dependent sugar phosphotransferase system (sugar PTS). This major carbohydrate active-transport system catalyzes the phosphorylation of incoming sugar substrates concomitantly with their translocation across the cell membrane. The phosphoryl group from phosphoenolpyruvate (PEP) is transferred to the phosphoryl carrier protein HPr by enzyme I. Phospho-HPr then transfers it to the PTS EIIA domain.</text>
</comment>
<dbReference type="Proteomes" id="UP000001491">
    <property type="component" value="Chromosome"/>
</dbReference>
<dbReference type="Gene3D" id="3.30.1340.10">
    <property type="entry name" value="HPr-like"/>
    <property type="match status" value="1"/>
</dbReference>
<keyword evidence="3" id="KW-0813">Transport</keyword>
<accession>C5J5Z4</accession>